<sequence length="56" mass="6099">MATIVALQGHRRLWEHKSGGSGCGDGSKETEKVGRYGNWGEEVRLEVEPAVEEGTN</sequence>
<organism evidence="1 2">
    <name type="scientific">Pistacia integerrima</name>
    <dbReference type="NCBI Taxonomy" id="434235"/>
    <lineage>
        <taxon>Eukaryota</taxon>
        <taxon>Viridiplantae</taxon>
        <taxon>Streptophyta</taxon>
        <taxon>Embryophyta</taxon>
        <taxon>Tracheophyta</taxon>
        <taxon>Spermatophyta</taxon>
        <taxon>Magnoliopsida</taxon>
        <taxon>eudicotyledons</taxon>
        <taxon>Gunneridae</taxon>
        <taxon>Pentapetalae</taxon>
        <taxon>rosids</taxon>
        <taxon>malvids</taxon>
        <taxon>Sapindales</taxon>
        <taxon>Anacardiaceae</taxon>
        <taxon>Pistacia</taxon>
    </lineage>
</organism>
<comment type="caution">
    <text evidence="1">The sequence shown here is derived from an EMBL/GenBank/DDBJ whole genome shotgun (WGS) entry which is preliminary data.</text>
</comment>
<gene>
    <name evidence="1" type="ORF">Pint_30839</name>
</gene>
<protein>
    <submittedName>
        <fullName evidence="1">Uncharacterized protein</fullName>
    </submittedName>
</protein>
<evidence type="ECO:0000313" key="2">
    <source>
        <dbReference type="Proteomes" id="UP001163603"/>
    </source>
</evidence>
<proteinExistence type="predicted"/>
<name>A0ACC0XQN1_9ROSI</name>
<dbReference type="EMBL" id="CM047746">
    <property type="protein sequence ID" value="KAJ0020847.1"/>
    <property type="molecule type" value="Genomic_DNA"/>
</dbReference>
<reference evidence="2" key="1">
    <citation type="journal article" date="2023" name="G3 (Bethesda)">
        <title>Genome assembly and association tests identify interacting loci associated with vigor, precocity, and sex in interspecific pistachio rootstocks.</title>
        <authorList>
            <person name="Palmer W."/>
            <person name="Jacygrad E."/>
            <person name="Sagayaradj S."/>
            <person name="Cavanaugh K."/>
            <person name="Han R."/>
            <person name="Bertier L."/>
            <person name="Beede B."/>
            <person name="Kafkas S."/>
            <person name="Golino D."/>
            <person name="Preece J."/>
            <person name="Michelmore R."/>
        </authorList>
    </citation>
    <scope>NUCLEOTIDE SEQUENCE [LARGE SCALE GENOMIC DNA]</scope>
</reference>
<keyword evidence="2" id="KW-1185">Reference proteome</keyword>
<dbReference type="Proteomes" id="UP001163603">
    <property type="component" value="Chromosome 11"/>
</dbReference>
<accession>A0ACC0XQN1</accession>
<evidence type="ECO:0000313" key="1">
    <source>
        <dbReference type="EMBL" id="KAJ0020847.1"/>
    </source>
</evidence>